<feature type="transmembrane region" description="Helical" evidence="2">
    <location>
        <begin position="275"/>
        <end position="294"/>
    </location>
</feature>
<dbReference type="InterPro" id="IPR029063">
    <property type="entry name" value="SAM-dependent_MTases_sf"/>
</dbReference>
<evidence type="ECO:0000313" key="4">
    <source>
        <dbReference type="Proteomes" id="UP000176389"/>
    </source>
</evidence>
<reference evidence="3 4" key="1">
    <citation type="journal article" date="2016" name="Nat. Commun.">
        <title>Thousands of microbial genomes shed light on interconnected biogeochemical processes in an aquifer system.</title>
        <authorList>
            <person name="Anantharaman K."/>
            <person name="Brown C.T."/>
            <person name="Hug L.A."/>
            <person name="Sharon I."/>
            <person name="Castelle C.J."/>
            <person name="Probst A.J."/>
            <person name="Thomas B.C."/>
            <person name="Singh A."/>
            <person name="Wilkins M.J."/>
            <person name="Karaoz U."/>
            <person name="Brodie E.L."/>
            <person name="Williams K.H."/>
            <person name="Hubbard S.S."/>
            <person name="Banfield J.F."/>
        </authorList>
    </citation>
    <scope>NUCLEOTIDE SEQUENCE [LARGE SCALE GENOMIC DNA]</scope>
</reference>
<dbReference type="SUPFAM" id="SSF53335">
    <property type="entry name" value="S-adenosyl-L-methionine-dependent methyltransferases"/>
    <property type="match status" value="1"/>
</dbReference>
<feature type="transmembrane region" description="Helical" evidence="2">
    <location>
        <begin position="132"/>
        <end position="153"/>
    </location>
</feature>
<protein>
    <recommendedName>
        <fullName evidence="5">PABS domain-containing protein</fullName>
    </recommendedName>
</protein>
<feature type="transmembrane region" description="Helical" evidence="2">
    <location>
        <begin position="85"/>
        <end position="105"/>
    </location>
</feature>
<evidence type="ECO:0000256" key="1">
    <source>
        <dbReference type="ARBA" id="ARBA00023115"/>
    </source>
</evidence>
<keyword evidence="2" id="KW-0472">Membrane</keyword>
<keyword evidence="2" id="KW-1133">Transmembrane helix</keyword>
<accession>A0A1G1WF75</accession>
<sequence>PLEKIIEINLPPIMKVLLVLSIAVGLPYFFLSTTSTILQYWYGRLFQKDIAYRLYAVSNAASLFALLSYPFLVEPFVSLRLQGKMWFVGYALYTVLILLSAWEFFALSRPPKPVKTAKENHLVSGPLRKNTALLWLWISTLPTFMLVATTSQVTQSVSAVPLLWVLPLSLYLLSFIISFSGWKIPWFLPLVLIFFCLISLLFSVLGSNVPLLGKLTVDFSTLLLTGLVLHSRLYEMRPAQNRSPLFYLVVSFGGVLGSLFGSIVVPVIFDSFLEFKIGLLLVSVTILFVLGPQLGLVKLNPAIRKLFYACAIFPFLLIFFYETWVVDNNFVFRNRNFYGLIIVQDSLDKKTKTPLRKLISGNVVHGVQTLGGRVDSSSTYYSYYSRKSGVGKTFRYLTEKSPKDPLRVGVIGLGAGEIANYCRPGDEFVFYEIDPDVFYVAKKYFTHLTKCEKIAVEIGDARVVLQKEGDEGKSHDYDFLIMDAFSDDAIPIHLITKEAFELYKNRLKPGGIIAVNTTNSYINYPPLIHALAREYGFFSTTVLNDATQSPGEERSQWVLLTKDPQIFKSRAMKEAPAAVFPPFSGAAVKLWTDNYVNLLPFLKFP</sequence>
<feature type="transmembrane region" description="Helical" evidence="2">
    <location>
        <begin position="211"/>
        <end position="233"/>
    </location>
</feature>
<keyword evidence="1" id="KW-0620">Polyamine biosynthesis</keyword>
<dbReference type="PANTHER" id="PTHR43317:SF1">
    <property type="entry name" value="THERMOSPERMINE SYNTHASE ACAULIS5"/>
    <property type="match status" value="1"/>
</dbReference>
<feature type="non-terminal residue" evidence="3">
    <location>
        <position position="1"/>
    </location>
</feature>
<dbReference type="STRING" id="1802596.A2Z11_04225"/>
<keyword evidence="2" id="KW-0812">Transmembrane</keyword>
<feature type="transmembrane region" description="Helical" evidence="2">
    <location>
        <begin position="186"/>
        <end position="205"/>
    </location>
</feature>
<gene>
    <name evidence="3" type="ORF">A2Z11_04225</name>
</gene>
<comment type="caution">
    <text evidence="3">The sequence shown here is derived from an EMBL/GenBank/DDBJ whole genome shotgun (WGS) entry which is preliminary data.</text>
</comment>
<dbReference type="Pfam" id="PF01564">
    <property type="entry name" value="Spermine_synth"/>
    <property type="match status" value="1"/>
</dbReference>
<dbReference type="AlphaFoldDB" id="A0A1G1WF75"/>
<feature type="transmembrane region" description="Helical" evidence="2">
    <location>
        <begin position="159"/>
        <end position="179"/>
    </location>
</feature>
<feature type="transmembrane region" description="Helical" evidence="2">
    <location>
        <begin position="52"/>
        <end position="73"/>
    </location>
</feature>
<dbReference type="Gene3D" id="3.40.50.150">
    <property type="entry name" value="Vaccinia Virus protein VP39"/>
    <property type="match status" value="1"/>
</dbReference>
<proteinExistence type="predicted"/>
<dbReference type="EMBL" id="MHCS01000023">
    <property type="protein sequence ID" value="OGY26359.1"/>
    <property type="molecule type" value="Genomic_DNA"/>
</dbReference>
<organism evidence="3 4">
    <name type="scientific">Candidatus Woykebacteria bacterium RBG_16_43_9</name>
    <dbReference type="NCBI Taxonomy" id="1802596"/>
    <lineage>
        <taxon>Bacteria</taxon>
        <taxon>Candidatus Woykeibacteriota</taxon>
    </lineage>
</organism>
<dbReference type="PANTHER" id="PTHR43317">
    <property type="entry name" value="THERMOSPERMINE SYNTHASE ACAULIS5"/>
    <property type="match status" value="1"/>
</dbReference>
<dbReference type="CDD" id="cd02440">
    <property type="entry name" value="AdoMet_MTases"/>
    <property type="match status" value="1"/>
</dbReference>
<evidence type="ECO:0008006" key="5">
    <source>
        <dbReference type="Google" id="ProtNLM"/>
    </source>
</evidence>
<feature type="transmembrane region" description="Helical" evidence="2">
    <location>
        <begin position="306"/>
        <end position="326"/>
    </location>
</feature>
<evidence type="ECO:0000256" key="2">
    <source>
        <dbReference type="SAM" id="Phobius"/>
    </source>
</evidence>
<name>A0A1G1WF75_9BACT</name>
<dbReference type="GO" id="GO:0006596">
    <property type="term" value="P:polyamine biosynthetic process"/>
    <property type="evidence" value="ECO:0007669"/>
    <property type="project" value="UniProtKB-KW"/>
</dbReference>
<evidence type="ECO:0000313" key="3">
    <source>
        <dbReference type="EMBL" id="OGY26359.1"/>
    </source>
</evidence>
<feature type="transmembrane region" description="Helical" evidence="2">
    <location>
        <begin position="12"/>
        <end position="31"/>
    </location>
</feature>
<dbReference type="Proteomes" id="UP000176389">
    <property type="component" value="Unassembled WGS sequence"/>
</dbReference>
<dbReference type="NCBIfam" id="NF037959">
    <property type="entry name" value="MFS_SpdSyn"/>
    <property type="match status" value="1"/>
</dbReference>
<feature type="transmembrane region" description="Helical" evidence="2">
    <location>
        <begin position="245"/>
        <end position="269"/>
    </location>
</feature>